<evidence type="ECO:0000313" key="3">
    <source>
        <dbReference type="Proteomes" id="UP000677228"/>
    </source>
</evidence>
<protein>
    <submittedName>
        <fullName evidence="1">Uncharacterized protein</fullName>
    </submittedName>
</protein>
<dbReference type="AlphaFoldDB" id="A0A8S2FYR6"/>
<dbReference type="EMBL" id="CAJNOK010044708">
    <property type="protein sequence ID" value="CAF1575702.1"/>
    <property type="molecule type" value="Genomic_DNA"/>
</dbReference>
<dbReference type="Proteomes" id="UP000682733">
    <property type="component" value="Unassembled WGS sequence"/>
</dbReference>
<feature type="non-terminal residue" evidence="1">
    <location>
        <position position="1"/>
    </location>
</feature>
<dbReference type="Proteomes" id="UP000677228">
    <property type="component" value="Unassembled WGS sequence"/>
</dbReference>
<comment type="caution">
    <text evidence="1">The sequence shown here is derived from an EMBL/GenBank/DDBJ whole genome shotgun (WGS) entry which is preliminary data.</text>
</comment>
<accession>A0A8S2FYR6</accession>
<proteinExistence type="predicted"/>
<dbReference type="EMBL" id="CAJOBA010067628">
    <property type="protein sequence ID" value="CAF4372464.1"/>
    <property type="molecule type" value="Genomic_DNA"/>
</dbReference>
<reference evidence="1" key="1">
    <citation type="submission" date="2021-02" db="EMBL/GenBank/DDBJ databases">
        <authorList>
            <person name="Nowell W R."/>
        </authorList>
    </citation>
    <scope>NUCLEOTIDE SEQUENCE</scope>
</reference>
<evidence type="ECO:0000313" key="1">
    <source>
        <dbReference type="EMBL" id="CAF1575702.1"/>
    </source>
</evidence>
<name>A0A8S2FYR6_9BILA</name>
<sequence>TVDRGDQQLSTTTLSSTMSKVKRIKFYVGSDEEMLTLELFQFIKQTFTRARILILNEFYHLQENVRREHIQLNTIEELQYNTYKIDKRILSLLPNVRRKICLWLPYEL</sequence>
<organism evidence="1 3">
    <name type="scientific">Didymodactylos carnosus</name>
    <dbReference type="NCBI Taxonomy" id="1234261"/>
    <lineage>
        <taxon>Eukaryota</taxon>
        <taxon>Metazoa</taxon>
        <taxon>Spiralia</taxon>
        <taxon>Gnathifera</taxon>
        <taxon>Rotifera</taxon>
        <taxon>Eurotatoria</taxon>
        <taxon>Bdelloidea</taxon>
        <taxon>Philodinida</taxon>
        <taxon>Philodinidae</taxon>
        <taxon>Didymodactylos</taxon>
    </lineage>
</organism>
<evidence type="ECO:0000313" key="2">
    <source>
        <dbReference type="EMBL" id="CAF4372464.1"/>
    </source>
</evidence>
<gene>
    <name evidence="1" type="ORF">OVA965_LOCUS40650</name>
    <name evidence="2" type="ORF">TMI583_LOCUS42120</name>
</gene>